<keyword evidence="3 7" id="KW-0812">Transmembrane</keyword>
<feature type="transmembrane region" description="Helical" evidence="7">
    <location>
        <begin position="206"/>
        <end position="232"/>
    </location>
</feature>
<feature type="transmembrane region" description="Helical" evidence="7">
    <location>
        <begin position="25"/>
        <end position="50"/>
    </location>
</feature>
<evidence type="ECO:0000313" key="8">
    <source>
        <dbReference type="EMBL" id="EGC31974.1"/>
    </source>
</evidence>
<evidence type="ECO:0000256" key="3">
    <source>
        <dbReference type="ARBA" id="ARBA00022692"/>
    </source>
</evidence>
<dbReference type="OrthoDB" id="17665at2759"/>
<dbReference type="AlphaFoldDB" id="F0ZVR5"/>
<gene>
    <name evidence="8" type="ORF">DICPUDRAFT_39101</name>
</gene>
<dbReference type="Pfam" id="PF00335">
    <property type="entry name" value="Tetraspanin"/>
    <property type="match status" value="1"/>
</dbReference>
<reference evidence="9" key="1">
    <citation type="journal article" date="2011" name="Genome Biol.">
        <title>Comparative genomics of the social amoebae Dictyostelium discoideum and Dictyostelium purpureum.</title>
        <authorList>
            <consortium name="US DOE Joint Genome Institute (JGI-PGF)"/>
            <person name="Sucgang R."/>
            <person name="Kuo A."/>
            <person name="Tian X."/>
            <person name="Salerno W."/>
            <person name="Parikh A."/>
            <person name="Feasley C.L."/>
            <person name="Dalin E."/>
            <person name="Tu H."/>
            <person name="Huang E."/>
            <person name="Barry K."/>
            <person name="Lindquist E."/>
            <person name="Shapiro H."/>
            <person name="Bruce D."/>
            <person name="Schmutz J."/>
            <person name="Salamov A."/>
            <person name="Fey P."/>
            <person name="Gaudet P."/>
            <person name="Anjard C."/>
            <person name="Babu M.M."/>
            <person name="Basu S."/>
            <person name="Bushmanova Y."/>
            <person name="van der Wel H."/>
            <person name="Katoh-Kurasawa M."/>
            <person name="Dinh C."/>
            <person name="Coutinho P.M."/>
            <person name="Saito T."/>
            <person name="Elias M."/>
            <person name="Schaap P."/>
            <person name="Kay R.R."/>
            <person name="Henrissat B."/>
            <person name="Eichinger L."/>
            <person name="Rivero F."/>
            <person name="Putnam N.H."/>
            <person name="West C.M."/>
            <person name="Loomis W.F."/>
            <person name="Chisholm R.L."/>
            <person name="Shaulsky G."/>
            <person name="Strassmann J.E."/>
            <person name="Queller D.C."/>
            <person name="Kuspa A."/>
            <person name="Grigoriev I.V."/>
        </authorList>
    </citation>
    <scope>NUCLEOTIDE SEQUENCE [LARGE SCALE GENOMIC DNA]</scope>
    <source>
        <strain evidence="9">QSDP1</strain>
    </source>
</reference>
<dbReference type="GO" id="GO:0006971">
    <property type="term" value="P:hypotonic response"/>
    <property type="evidence" value="ECO:0007669"/>
    <property type="project" value="EnsemblProtists"/>
</dbReference>
<name>F0ZVR5_DICPU</name>
<organism evidence="8 9">
    <name type="scientific">Dictyostelium purpureum</name>
    <name type="common">Slime mold</name>
    <dbReference type="NCBI Taxonomy" id="5786"/>
    <lineage>
        <taxon>Eukaryota</taxon>
        <taxon>Amoebozoa</taxon>
        <taxon>Evosea</taxon>
        <taxon>Eumycetozoa</taxon>
        <taxon>Dictyostelia</taxon>
        <taxon>Dictyosteliales</taxon>
        <taxon>Dictyosteliaceae</taxon>
        <taxon>Dictyostelium</taxon>
    </lineage>
</organism>
<keyword evidence="4 7" id="KW-1133">Transmembrane helix</keyword>
<dbReference type="VEuPathDB" id="AmoebaDB:DICPUDRAFT_39101"/>
<feature type="disulfide bond" evidence="6">
    <location>
        <begin position="162"/>
        <end position="179"/>
    </location>
</feature>
<evidence type="ECO:0000256" key="2">
    <source>
        <dbReference type="ARBA" id="ARBA00006840"/>
    </source>
</evidence>
<dbReference type="PANTHER" id="PTHR19282:SF417">
    <property type="entry name" value="TETRASPANIN TSPA-RELATED"/>
    <property type="match status" value="1"/>
</dbReference>
<evidence type="ECO:0000313" key="9">
    <source>
        <dbReference type="Proteomes" id="UP000001064"/>
    </source>
</evidence>
<keyword evidence="6" id="KW-1015">Disulfide bond</keyword>
<dbReference type="PANTHER" id="PTHR19282">
    <property type="entry name" value="TETRASPANIN"/>
    <property type="match status" value="1"/>
</dbReference>
<dbReference type="InterPro" id="IPR008952">
    <property type="entry name" value="Tetraspanin_EC2_sf"/>
</dbReference>
<dbReference type="SUPFAM" id="SSF48652">
    <property type="entry name" value="Tetraspanin"/>
    <property type="match status" value="1"/>
</dbReference>
<evidence type="ECO:0008006" key="10">
    <source>
        <dbReference type="Google" id="ProtNLM"/>
    </source>
</evidence>
<dbReference type="KEGG" id="dpp:DICPUDRAFT_39101"/>
<feature type="transmembrane region" description="Helical" evidence="7">
    <location>
        <begin position="102"/>
        <end position="121"/>
    </location>
</feature>
<dbReference type="OMA" id="MLIKSCP"/>
<dbReference type="RefSeq" id="XP_003291510.1">
    <property type="nucleotide sequence ID" value="XM_003291462.1"/>
</dbReference>
<evidence type="ECO:0000256" key="7">
    <source>
        <dbReference type="SAM" id="Phobius"/>
    </source>
</evidence>
<dbReference type="GO" id="GO:0000331">
    <property type="term" value="C:contractile vacuole"/>
    <property type="evidence" value="ECO:0007669"/>
    <property type="project" value="EnsemblProtists"/>
</dbReference>
<evidence type="ECO:0000256" key="1">
    <source>
        <dbReference type="ARBA" id="ARBA00004141"/>
    </source>
</evidence>
<comment type="similarity">
    <text evidence="2">Belongs to the tetraspanin (TM4SF) family.</text>
</comment>
<dbReference type="PIRSF" id="PIRSF002419">
    <property type="entry name" value="Tetraspanin"/>
    <property type="match status" value="1"/>
</dbReference>
<dbReference type="Proteomes" id="UP000001064">
    <property type="component" value="Unassembled WGS sequence"/>
</dbReference>
<comment type="subcellular location">
    <subcellularLocation>
        <location evidence="1">Membrane</location>
        <topology evidence="1">Multi-pass membrane protein</topology>
    </subcellularLocation>
</comment>
<dbReference type="InterPro" id="IPR000301">
    <property type="entry name" value="Tetraspanin_animals"/>
</dbReference>
<keyword evidence="9" id="KW-1185">Reference proteome</keyword>
<sequence length="246" mass="27654">MVSFNGKFNDDLLPKTPRYLKVPLIFFNLVLWVLGLVLLIIGAVAVSFFSNLKDFKEAADTKTALNHLTTSVPVGVMVIGVFFILFTLFGCFAAYKERLVTLVIYCFLMLILLVILIGMGGKSITLHNNDVVAVLGDSWQDVSNNQKKNSTITKLETFLECCQWNSTVSVDTPQFKDLCPKDDDGNAKYIDNYCETELQKQLSSNLYIVGVTSIVIGVIEFFCMLFSLFLIIRICKSPRSKYNSDY</sequence>
<proteinExistence type="inferred from homology"/>
<dbReference type="eggNOG" id="ENOG502SP07">
    <property type="taxonomic scope" value="Eukaryota"/>
</dbReference>
<dbReference type="PRINTS" id="PR00259">
    <property type="entry name" value="TMFOUR"/>
</dbReference>
<evidence type="ECO:0000256" key="5">
    <source>
        <dbReference type="ARBA" id="ARBA00023136"/>
    </source>
</evidence>
<dbReference type="GO" id="GO:0016020">
    <property type="term" value="C:membrane"/>
    <property type="evidence" value="ECO:0007669"/>
    <property type="project" value="UniProtKB-SubCell"/>
</dbReference>
<dbReference type="GeneID" id="10507690"/>
<evidence type="ECO:0000256" key="4">
    <source>
        <dbReference type="ARBA" id="ARBA00022989"/>
    </source>
</evidence>
<keyword evidence="5 7" id="KW-0472">Membrane</keyword>
<accession>F0ZVR5</accession>
<dbReference type="STRING" id="5786.F0ZVR5"/>
<feature type="transmembrane region" description="Helical" evidence="7">
    <location>
        <begin position="70"/>
        <end position="95"/>
    </location>
</feature>
<evidence type="ECO:0000256" key="6">
    <source>
        <dbReference type="PIRSR" id="PIRSR002419-1"/>
    </source>
</evidence>
<protein>
    <recommendedName>
        <fullName evidence="10">Tetraspanin</fullName>
    </recommendedName>
</protein>
<dbReference type="EMBL" id="GL871219">
    <property type="protein sequence ID" value="EGC31974.1"/>
    <property type="molecule type" value="Genomic_DNA"/>
</dbReference>
<dbReference type="InterPro" id="IPR018499">
    <property type="entry name" value="Tetraspanin/Peripherin"/>
</dbReference>
<dbReference type="InParanoid" id="F0ZVR5"/>